<protein>
    <submittedName>
        <fullName evidence="2">Uncharacterized protein</fullName>
    </submittedName>
</protein>
<evidence type="ECO:0000256" key="1">
    <source>
        <dbReference type="SAM" id="MobiDB-lite"/>
    </source>
</evidence>
<keyword evidence="3" id="KW-1185">Reference proteome</keyword>
<evidence type="ECO:0000313" key="2">
    <source>
        <dbReference type="EMBL" id="GLC52139.1"/>
    </source>
</evidence>
<organism evidence="2 3">
    <name type="scientific">Pleodorina starrii</name>
    <dbReference type="NCBI Taxonomy" id="330485"/>
    <lineage>
        <taxon>Eukaryota</taxon>
        <taxon>Viridiplantae</taxon>
        <taxon>Chlorophyta</taxon>
        <taxon>core chlorophytes</taxon>
        <taxon>Chlorophyceae</taxon>
        <taxon>CS clade</taxon>
        <taxon>Chlamydomonadales</taxon>
        <taxon>Volvocaceae</taxon>
        <taxon>Pleodorina</taxon>
    </lineage>
</organism>
<dbReference type="EMBL" id="BRXU01000005">
    <property type="protein sequence ID" value="GLC52139.1"/>
    <property type="molecule type" value="Genomic_DNA"/>
</dbReference>
<comment type="caution">
    <text evidence="2">The sequence shown here is derived from an EMBL/GenBank/DDBJ whole genome shotgun (WGS) entry which is preliminary data.</text>
</comment>
<feature type="compositionally biased region" description="Polar residues" evidence="1">
    <location>
        <begin position="26"/>
        <end position="35"/>
    </location>
</feature>
<accession>A0A9W6F0X5</accession>
<sequence>MESTATTRNPQPATHGPQPTAHCDNDNNNNHTAAQGSGAPADRQRSHRARGAPVTGMPPLPDQSQLTALRLPGQSTVAAVLPQQTQQRRINPSTATARREQQQQQQQATPDGTRPQRDVPTHVKQGATRAPHRRRRKLAGSAPGTNTLGLTAAARHRE</sequence>
<evidence type="ECO:0000313" key="3">
    <source>
        <dbReference type="Proteomes" id="UP001165080"/>
    </source>
</evidence>
<name>A0A9W6F0X5_9CHLO</name>
<dbReference type="Proteomes" id="UP001165080">
    <property type="component" value="Unassembled WGS sequence"/>
</dbReference>
<feature type="region of interest" description="Disordered" evidence="1">
    <location>
        <begin position="1"/>
        <end position="158"/>
    </location>
</feature>
<gene>
    <name evidence="2" type="primary">PLESTMB000212</name>
    <name evidence="2" type="ORF">PLESTB_000587200</name>
</gene>
<proteinExistence type="predicted"/>
<dbReference type="AlphaFoldDB" id="A0A9W6F0X5"/>
<feature type="compositionally biased region" description="Polar residues" evidence="1">
    <location>
        <begin position="62"/>
        <end position="96"/>
    </location>
</feature>
<reference evidence="2 3" key="1">
    <citation type="journal article" date="2023" name="Commun. Biol.">
        <title>Reorganization of the ancestral sex-determining regions during the evolution of trioecy in Pleodorina starrii.</title>
        <authorList>
            <person name="Takahashi K."/>
            <person name="Suzuki S."/>
            <person name="Kawai-Toyooka H."/>
            <person name="Yamamoto K."/>
            <person name="Hamaji T."/>
            <person name="Ootsuki R."/>
            <person name="Yamaguchi H."/>
            <person name="Kawachi M."/>
            <person name="Higashiyama T."/>
            <person name="Nozaki H."/>
        </authorList>
    </citation>
    <scope>NUCLEOTIDE SEQUENCE [LARGE SCALE GENOMIC DNA]</scope>
    <source>
        <strain evidence="2 3">NIES-4479</strain>
    </source>
</reference>
<feature type="compositionally biased region" description="Polar residues" evidence="1">
    <location>
        <begin position="1"/>
        <end position="12"/>
    </location>
</feature>